<dbReference type="KEGG" id="wvi:Weevi_1647"/>
<dbReference type="GO" id="GO:0010181">
    <property type="term" value="F:FMN binding"/>
    <property type="evidence" value="ECO:0007669"/>
    <property type="project" value="UniProtKB-UniRule"/>
</dbReference>
<dbReference type="Proteomes" id="UP000008641">
    <property type="component" value="Chromosome"/>
</dbReference>
<dbReference type="FunFam" id="2.30.110.10:FF:000020">
    <property type="entry name" value="PNPO isoform 11"/>
    <property type="match status" value="1"/>
</dbReference>
<feature type="binding site" evidence="8">
    <location>
        <begin position="9"/>
        <end position="12"/>
    </location>
    <ligand>
        <name>substrate</name>
    </ligand>
</feature>
<feature type="binding site" evidence="7 8">
    <location>
        <begin position="193"/>
        <end position="195"/>
    </location>
    <ligand>
        <name>substrate</name>
    </ligand>
</feature>
<evidence type="ECO:0000256" key="5">
    <source>
        <dbReference type="ARBA" id="ARBA00023002"/>
    </source>
</evidence>
<dbReference type="InterPro" id="IPR019576">
    <property type="entry name" value="Pyridoxamine_oxidase_dimer_C"/>
</dbReference>
<proteinExistence type="inferred from homology"/>
<dbReference type="NCBIfam" id="NF004231">
    <property type="entry name" value="PRK05679.1"/>
    <property type="match status" value="1"/>
</dbReference>
<evidence type="ECO:0000256" key="3">
    <source>
        <dbReference type="ARBA" id="ARBA00022630"/>
    </source>
</evidence>
<dbReference type="GO" id="GO:0004733">
    <property type="term" value="F:pyridoxamine phosphate oxidase activity"/>
    <property type="evidence" value="ECO:0007669"/>
    <property type="project" value="UniProtKB-UniRule"/>
</dbReference>
<dbReference type="InterPro" id="IPR000659">
    <property type="entry name" value="Pyridox_Oxase"/>
</dbReference>
<dbReference type="UniPathway" id="UPA01068">
    <property type="reaction ID" value="UER00304"/>
</dbReference>
<comment type="subunit">
    <text evidence="2 7">Homodimer.</text>
</comment>
<dbReference type="OrthoDB" id="9780392at2"/>
<feature type="binding site" evidence="7 9">
    <location>
        <begin position="142"/>
        <end position="143"/>
    </location>
    <ligand>
        <name>FMN</name>
        <dbReference type="ChEBI" id="CHEBI:58210"/>
    </ligand>
</feature>
<evidence type="ECO:0000256" key="1">
    <source>
        <dbReference type="ARBA" id="ARBA00007301"/>
    </source>
</evidence>
<dbReference type="PANTHER" id="PTHR10851:SF0">
    <property type="entry name" value="PYRIDOXINE-5'-PHOSPHATE OXIDASE"/>
    <property type="match status" value="1"/>
</dbReference>
<dbReference type="PANTHER" id="PTHR10851">
    <property type="entry name" value="PYRIDOXINE-5-PHOSPHATE OXIDASE"/>
    <property type="match status" value="1"/>
</dbReference>
<dbReference type="Pfam" id="PF10590">
    <property type="entry name" value="PNP_phzG_C"/>
    <property type="match status" value="1"/>
</dbReference>
<keyword evidence="13" id="KW-1185">Reference proteome</keyword>
<evidence type="ECO:0000256" key="7">
    <source>
        <dbReference type="HAMAP-Rule" id="MF_01629"/>
    </source>
</evidence>
<feature type="binding site" evidence="7 8">
    <location>
        <position position="125"/>
    </location>
    <ligand>
        <name>substrate</name>
    </ligand>
</feature>
<feature type="binding site" evidence="7 9">
    <location>
        <begin position="78"/>
        <end position="79"/>
    </location>
    <ligand>
        <name>FMN</name>
        <dbReference type="ChEBI" id="CHEBI:58210"/>
    </ligand>
</feature>
<feature type="domain" description="Pyridoxamine 5'-phosphate oxidase N-terminal" evidence="10">
    <location>
        <begin position="40"/>
        <end position="150"/>
    </location>
</feature>
<dbReference type="NCBIfam" id="TIGR00558">
    <property type="entry name" value="pdxH"/>
    <property type="match status" value="1"/>
</dbReference>
<evidence type="ECO:0000313" key="13">
    <source>
        <dbReference type="Proteomes" id="UP000008641"/>
    </source>
</evidence>
<comment type="catalytic activity">
    <reaction evidence="7">
        <text>pyridoxine 5'-phosphate + O2 = pyridoxal 5'-phosphate + H2O2</text>
        <dbReference type="Rhea" id="RHEA:15149"/>
        <dbReference type="ChEBI" id="CHEBI:15379"/>
        <dbReference type="ChEBI" id="CHEBI:16240"/>
        <dbReference type="ChEBI" id="CHEBI:58589"/>
        <dbReference type="ChEBI" id="CHEBI:597326"/>
        <dbReference type="EC" id="1.4.3.5"/>
    </reaction>
</comment>
<dbReference type="RefSeq" id="WP_013598733.1">
    <property type="nucleotide sequence ID" value="NC_015144.1"/>
</dbReference>
<evidence type="ECO:0000259" key="10">
    <source>
        <dbReference type="Pfam" id="PF01243"/>
    </source>
</evidence>
<keyword evidence="4 7" id="KW-0288">FMN</keyword>
<dbReference type="AlphaFoldDB" id="F0NZJ7"/>
<dbReference type="PIRSF" id="PIRSF000190">
    <property type="entry name" value="Pyd_amn-ph_oxd"/>
    <property type="match status" value="1"/>
</dbReference>
<feature type="domain" description="Pyridoxine 5'-phosphate oxidase dimerisation C-terminal" evidence="11">
    <location>
        <begin position="174"/>
        <end position="214"/>
    </location>
</feature>
<accession>F0NZJ7</accession>
<keyword evidence="5 7" id="KW-0560">Oxidoreductase</keyword>
<evidence type="ECO:0000259" key="11">
    <source>
        <dbReference type="Pfam" id="PF10590"/>
    </source>
</evidence>
<feature type="binding site" evidence="7 8">
    <location>
        <position position="68"/>
    </location>
    <ligand>
        <name>substrate</name>
    </ligand>
</feature>
<protein>
    <recommendedName>
        <fullName evidence="7">Pyridoxine/pyridoxamine 5'-phosphate oxidase</fullName>
        <ecNumber evidence="7">1.4.3.5</ecNumber>
    </recommendedName>
    <alternativeName>
        <fullName evidence="7">PNP/PMP oxidase</fullName>
        <shortName evidence="7">PNPOx</shortName>
    </alternativeName>
    <alternativeName>
        <fullName evidence="7">Pyridoxal 5'-phosphate synthase</fullName>
    </alternativeName>
</protein>
<reference evidence="13" key="2">
    <citation type="journal article" date="2011" name="Stand. Genomic Sci.">
        <title>Complete genome sequence of Weeksella virosa type strain (9751T).</title>
        <authorList>
            <person name="Lang E."/>
            <person name="Teshima H."/>
            <person name="Lucas S."/>
            <person name="Lapidus A."/>
            <person name="Hammon N."/>
            <person name="Deshpande S."/>
            <person name="Nolan M."/>
            <person name="Cheng J."/>
            <person name="Pitluck S."/>
            <person name="Liolios K."/>
            <person name="Pagani I."/>
            <person name="Mikhailova N."/>
            <person name="Ivanova N."/>
            <person name="Mavromatis K."/>
            <person name="Pati A."/>
            <person name="Tapia R."/>
            <person name="Han C."/>
            <person name="Goodwin L."/>
            <person name="Chen A."/>
            <person name="Palaniappan K."/>
            <person name="Land M."/>
            <person name="Hauser L."/>
            <person name="Chang Y."/>
            <person name="Jeffries C."/>
            <person name="Brambilla E."/>
            <person name="Kopitz M."/>
            <person name="Rohde M."/>
            <person name="Goker M."/>
            <person name="Tindall B."/>
            <person name="Detter J."/>
            <person name="Woyke T."/>
            <person name="Bristow J."/>
            <person name="Eisen J."/>
            <person name="Markowitz V."/>
            <person name="Hugenholtz P."/>
            <person name="Klenk H."/>
            <person name="Kyrpides N."/>
        </authorList>
    </citation>
    <scope>NUCLEOTIDE SEQUENCE [LARGE SCALE GENOMIC DNA]</scope>
    <source>
        <strain evidence="13">ATCC 43766 / DSM 16922 / JCM 21250 / NBRC 16016 / NCTC 11634 / CL345/78</strain>
    </source>
</reference>
<name>F0NZJ7_WEEVC</name>
<dbReference type="InterPro" id="IPR019740">
    <property type="entry name" value="Pyridox_Oxase_CS"/>
</dbReference>
<comment type="function">
    <text evidence="7">Catalyzes the oxidation of either pyridoxine 5'-phosphate (PNP) or pyridoxamine 5'-phosphate (PMP) into pyridoxal 5'-phosphate (PLP).</text>
</comment>
<dbReference type="SUPFAM" id="SSF50475">
    <property type="entry name" value="FMN-binding split barrel"/>
    <property type="match status" value="1"/>
</dbReference>
<evidence type="ECO:0000256" key="2">
    <source>
        <dbReference type="ARBA" id="ARBA00011738"/>
    </source>
</evidence>
<feature type="binding site" evidence="7 9">
    <location>
        <position position="197"/>
    </location>
    <ligand>
        <name>FMN</name>
        <dbReference type="ChEBI" id="CHEBI:58210"/>
    </ligand>
</feature>
<dbReference type="Gene3D" id="2.30.110.10">
    <property type="entry name" value="Electron Transport, Fmn-binding Protein, Chain A"/>
    <property type="match status" value="1"/>
</dbReference>
<evidence type="ECO:0000256" key="8">
    <source>
        <dbReference type="PIRSR" id="PIRSR000190-1"/>
    </source>
</evidence>
<feature type="binding site" evidence="7 9">
    <location>
        <position position="85"/>
    </location>
    <ligand>
        <name>FMN</name>
        <dbReference type="ChEBI" id="CHEBI:58210"/>
    </ligand>
</feature>
<keyword evidence="6 7" id="KW-0664">Pyridoxine biosynthesis</keyword>
<feature type="binding site" evidence="7 8">
    <location>
        <position position="129"/>
    </location>
    <ligand>
        <name>substrate</name>
    </ligand>
</feature>
<dbReference type="Pfam" id="PF01243">
    <property type="entry name" value="PNPOx_N"/>
    <property type="match status" value="1"/>
</dbReference>
<organism evidence="12 13">
    <name type="scientific">Weeksella virosa (strain ATCC 43766 / DSM 16922 / JCM 21250 / CCUG 30538 / CDC 9751 / IAM 14551 / NBRC 16016 / NCTC 11634 / CL345/78)</name>
    <dbReference type="NCBI Taxonomy" id="865938"/>
    <lineage>
        <taxon>Bacteria</taxon>
        <taxon>Pseudomonadati</taxon>
        <taxon>Bacteroidota</taxon>
        <taxon>Flavobacteriia</taxon>
        <taxon>Flavobacteriales</taxon>
        <taxon>Weeksellaceae</taxon>
        <taxon>Weeksella</taxon>
    </lineage>
</organism>
<keyword evidence="3 7" id="KW-0285">Flavoprotein</keyword>
<gene>
    <name evidence="7" type="primary">pdxH</name>
    <name evidence="12" type="ordered locus">Weevi_1647</name>
</gene>
<dbReference type="eggNOG" id="COG0259">
    <property type="taxonomic scope" value="Bacteria"/>
</dbReference>
<dbReference type="InterPro" id="IPR011576">
    <property type="entry name" value="Pyridox_Oxase_N"/>
</dbReference>
<evidence type="ECO:0000256" key="6">
    <source>
        <dbReference type="ARBA" id="ARBA00023096"/>
    </source>
</evidence>
<dbReference type="GO" id="GO:0008615">
    <property type="term" value="P:pyridoxine biosynthetic process"/>
    <property type="evidence" value="ECO:0007669"/>
    <property type="project" value="UniProtKB-UniRule"/>
</dbReference>
<dbReference type="EC" id="1.4.3.5" evidence="7"/>
<dbReference type="EMBL" id="CP002455">
    <property type="protein sequence ID" value="ADX68344.1"/>
    <property type="molecule type" value="Genomic_DNA"/>
</dbReference>
<evidence type="ECO:0000256" key="9">
    <source>
        <dbReference type="PIRSR" id="PIRSR000190-2"/>
    </source>
</evidence>
<comment type="pathway">
    <text evidence="7">Cofactor metabolism; pyridoxal 5'-phosphate salvage; pyridoxal 5'-phosphate from pyridoxine 5'-phosphate: step 1/1.</text>
</comment>
<feature type="binding site" evidence="7 9">
    <location>
        <position position="107"/>
    </location>
    <ligand>
        <name>FMN</name>
        <dbReference type="ChEBI" id="CHEBI:58210"/>
    </ligand>
</feature>
<comment type="caution">
    <text evidence="7">Lacks conserved residue(s) required for the propagation of feature annotation.</text>
</comment>
<evidence type="ECO:0000256" key="4">
    <source>
        <dbReference type="ARBA" id="ARBA00022643"/>
    </source>
</evidence>
<dbReference type="InterPro" id="IPR012349">
    <property type="entry name" value="Split_barrel_FMN-bd"/>
</dbReference>
<evidence type="ECO:0000313" key="12">
    <source>
        <dbReference type="EMBL" id="ADX68344.1"/>
    </source>
</evidence>
<dbReference type="PROSITE" id="PS01064">
    <property type="entry name" value="PYRIDOX_OXIDASE"/>
    <property type="match status" value="1"/>
</dbReference>
<comment type="catalytic activity">
    <reaction evidence="7">
        <text>pyridoxamine 5'-phosphate + O2 + H2O = pyridoxal 5'-phosphate + H2O2 + NH4(+)</text>
        <dbReference type="Rhea" id="RHEA:15817"/>
        <dbReference type="ChEBI" id="CHEBI:15377"/>
        <dbReference type="ChEBI" id="CHEBI:15379"/>
        <dbReference type="ChEBI" id="CHEBI:16240"/>
        <dbReference type="ChEBI" id="CHEBI:28938"/>
        <dbReference type="ChEBI" id="CHEBI:58451"/>
        <dbReference type="ChEBI" id="CHEBI:597326"/>
        <dbReference type="EC" id="1.4.3.5"/>
    </reaction>
</comment>
<comment type="pathway">
    <text evidence="7">Cofactor metabolism; pyridoxal 5'-phosphate salvage; pyridoxal 5'-phosphate from pyridoxamine 5'-phosphate: step 1/1.</text>
</comment>
<feature type="binding site" evidence="7 9">
    <location>
        <position position="187"/>
    </location>
    <ligand>
        <name>FMN</name>
        <dbReference type="ChEBI" id="CHEBI:58210"/>
    </ligand>
</feature>
<reference evidence="12 13" key="1">
    <citation type="journal article" date="2011" name="Stand. Genomic Sci.">
        <title>Complete genome sequence of Weeksella virosa type strain (9751).</title>
        <authorList>
            <person name="Lang E."/>
            <person name="Teshima H."/>
            <person name="Lucas S."/>
            <person name="Lapidus A."/>
            <person name="Hammon N."/>
            <person name="Deshpande S."/>
            <person name="Nolan M."/>
            <person name="Cheng J.F."/>
            <person name="Pitluck S."/>
            <person name="Liolios K."/>
            <person name="Pagani I."/>
            <person name="Mikhailova N."/>
            <person name="Ivanova N."/>
            <person name="Mavromatis K."/>
            <person name="Pati A."/>
            <person name="Tapia R."/>
            <person name="Han C."/>
            <person name="Goodwin L."/>
            <person name="Chen A."/>
            <person name="Palaniappan K."/>
            <person name="Land M."/>
            <person name="Hauser L."/>
            <person name="Chang Y.J."/>
            <person name="Jeffries C.D."/>
            <person name="Brambilla E.M."/>
            <person name="Kopitz M."/>
            <person name="Rohde M."/>
            <person name="Goker M."/>
            <person name="Tindall B.J."/>
            <person name="Detter J.C."/>
            <person name="Woyke T."/>
            <person name="Bristow J."/>
            <person name="Eisen J.A."/>
            <person name="Markowitz V."/>
            <person name="Hugenholtz P."/>
            <person name="Klenk H.P."/>
            <person name="Kyrpides N.C."/>
        </authorList>
    </citation>
    <scope>NUCLEOTIDE SEQUENCE [LARGE SCALE GENOMIC DNA]</scope>
    <source>
        <strain evidence="13">ATCC 43766 / DSM 16922 / JCM 21250 / NBRC 16016 / NCTC 11634 / CL345/78</strain>
    </source>
</reference>
<dbReference type="HAMAP" id="MF_01629">
    <property type="entry name" value="PdxH"/>
    <property type="match status" value="1"/>
</dbReference>
<sequence>MKQDLSDKRKNYSKNFIDFDHLAEDAIEQFKSWFDVAEKNPLIEEANAMTVTTVENSGKPRNRVVLLKEYNQDGFVFYTNYQSQKGKAIENNPRVCLSFFWPALQQQIIITGKAEKVSEEMSDAYFAKRPRESQVGAWVSPQSSVIDEFHDFVDDEDSIIKKYKNQEIPRPPHWGGYLVKPEEIEFWQGRPSRLHDRVLYKKKDNGWKKYRLAP</sequence>
<feature type="binding site" evidence="7 8">
    <location>
        <position position="133"/>
    </location>
    <ligand>
        <name>substrate</name>
    </ligand>
</feature>
<comment type="cofactor">
    <cofactor evidence="7 9">
        <name>FMN</name>
        <dbReference type="ChEBI" id="CHEBI:58210"/>
    </cofactor>
    <text evidence="7 9">Binds 1 FMN per subunit.</text>
</comment>
<dbReference type="HOGENOM" id="CLU_032263_2_2_10"/>
<comment type="similarity">
    <text evidence="1 7">Belongs to the pyridoxamine 5'-phosphate oxidase family.</text>
</comment>
<feature type="binding site" evidence="7 9">
    <location>
        <begin position="63"/>
        <end position="68"/>
    </location>
    <ligand>
        <name>FMN</name>
        <dbReference type="ChEBI" id="CHEBI:58210"/>
    </ligand>
</feature>
<dbReference type="STRING" id="865938.Weevi_1647"/>